<dbReference type="PANTHER" id="PTHR32141">
    <property type="match status" value="1"/>
</dbReference>
<evidence type="ECO:0000259" key="2">
    <source>
        <dbReference type="Pfam" id="PF24758"/>
    </source>
</evidence>
<dbReference type="InterPro" id="IPR055302">
    <property type="entry name" value="F-box_dom-containing"/>
</dbReference>
<gene>
    <name evidence="3" type="ORF">NCGR_LOCUS7230</name>
</gene>
<dbReference type="AlphaFoldDB" id="A0A811MQK6"/>
<dbReference type="InterPro" id="IPR036047">
    <property type="entry name" value="F-box-like_dom_sf"/>
</dbReference>
<dbReference type="OrthoDB" id="693675at2759"/>
<comment type="caution">
    <text evidence="3">The sequence shown here is derived from an EMBL/GenBank/DDBJ whole genome shotgun (WGS) entry which is preliminary data.</text>
</comment>
<sequence length="269" mass="29251">MELQGPSAKRMRSEDLAAGEPPPWATEATEAGNPGPTTHSKEPPPPGAGGGDDDVDRISGLPDAVLGEIVSLLSTKEAGRTQILASRWRHVWLASPLVLDALDLYTKRMVSLILSAQGLQKFNAANEAIASAVSLILSAHPGPGRRFCVPPYFLQDRPATVDAWLSSPALVNLQELDFWERKDMKYWYMQPPSPLASPPASAFRFSATLRVSTLGKCELLDSSVEGIHFPYLKQLGLEDVSISDSQRAHCIPSFPAALSWRLECLLLKV</sequence>
<keyword evidence="4" id="KW-1185">Reference proteome</keyword>
<dbReference type="PANTHER" id="PTHR32141:SF123">
    <property type="entry name" value="F-BOX DOMAIN-CONTAINING PROTEIN"/>
    <property type="match status" value="1"/>
</dbReference>
<dbReference type="SUPFAM" id="SSF81383">
    <property type="entry name" value="F-box domain"/>
    <property type="match status" value="1"/>
</dbReference>
<evidence type="ECO:0000313" key="4">
    <source>
        <dbReference type="Proteomes" id="UP000604825"/>
    </source>
</evidence>
<evidence type="ECO:0000313" key="3">
    <source>
        <dbReference type="EMBL" id="CAD6211238.1"/>
    </source>
</evidence>
<name>A0A811MQK6_9POAL</name>
<feature type="region of interest" description="Disordered" evidence="1">
    <location>
        <begin position="1"/>
        <end position="57"/>
    </location>
</feature>
<reference evidence="3" key="1">
    <citation type="submission" date="2020-10" db="EMBL/GenBank/DDBJ databases">
        <authorList>
            <person name="Han B."/>
            <person name="Lu T."/>
            <person name="Zhao Q."/>
            <person name="Huang X."/>
            <person name="Zhao Y."/>
        </authorList>
    </citation>
    <scope>NUCLEOTIDE SEQUENCE</scope>
</reference>
<dbReference type="Pfam" id="PF24758">
    <property type="entry name" value="LRR_At5g56370"/>
    <property type="match status" value="1"/>
</dbReference>
<dbReference type="EMBL" id="CAJGYO010000002">
    <property type="protein sequence ID" value="CAD6211238.1"/>
    <property type="molecule type" value="Genomic_DNA"/>
</dbReference>
<feature type="domain" description="F-box/LRR-repeat protein 15/At3g58940/PEG3-like LRR" evidence="2">
    <location>
        <begin position="161"/>
        <end position="246"/>
    </location>
</feature>
<accession>A0A811MQK6</accession>
<dbReference type="Proteomes" id="UP000604825">
    <property type="component" value="Unassembled WGS sequence"/>
</dbReference>
<protein>
    <recommendedName>
        <fullName evidence="2">F-box/LRR-repeat protein 15/At3g58940/PEG3-like LRR domain-containing protein</fullName>
    </recommendedName>
</protein>
<proteinExistence type="predicted"/>
<evidence type="ECO:0000256" key="1">
    <source>
        <dbReference type="SAM" id="MobiDB-lite"/>
    </source>
</evidence>
<organism evidence="3 4">
    <name type="scientific">Miscanthus lutarioriparius</name>
    <dbReference type="NCBI Taxonomy" id="422564"/>
    <lineage>
        <taxon>Eukaryota</taxon>
        <taxon>Viridiplantae</taxon>
        <taxon>Streptophyta</taxon>
        <taxon>Embryophyta</taxon>
        <taxon>Tracheophyta</taxon>
        <taxon>Spermatophyta</taxon>
        <taxon>Magnoliopsida</taxon>
        <taxon>Liliopsida</taxon>
        <taxon>Poales</taxon>
        <taxon>Poaceae</taxon>
        <taxon>PACMAD clade</taxon>
        <taxon>Panicoideae</taxon>
        <taxon>Andropogonodae</taxon>
        <taxon>Andropogoneae</taxon>
        <taxon>Saccharinae</taxon>
        <taxon>Miscanthus</taxon>
    </lineage>
</organism>
<dbReference type="InterPro" id="IPR055411">
    <property type="entry name" value="LRR_FXL15/At3g58940/PEG3-like"/>
</dbReference>